<dbReference type="InterPro" id="IPR036950">
    <property type="entry name" value="PBP_transglycosylase"/>
</dbReference>
<dbReference type="GO" id="GO:0004180">
    <property type="term" value="F:carboxypeptidase activity"/>
    <property type="evidence" value="ECO:0007669"/>
    <property type="project" value="UniProtKB-KW"/>
</dbReference>
<keyword evidence="3" id="KW-0121">Carboxypeptidase</keyword>
<dbReference type="Gene3D" id="3.40.710.10">
    <property type="entry name" value="DD-peptidase/beta-lactamase superfamily"/>
    <property type="match status" value="1"/>
</dbReference>
<evidence type="ECO:0000256" key="8">
    <source>
        <dbReference type="ARBA" id="ARBA00022801"/>
    </source>
</evidence>
<evidence type="ECO:0000259" key="17">
    <source>
        <dbReference type="Pfam" id="PF00905"/>
    </source>
</evidence>
<reference evidence="19" key="1">
    <citation type="journal article" date="2015" name="Proc. Natl. Acad. Sci. U.S.A.">
        <title>Networks of energetic and metabolic interactions define dynamics in microbial communities.</title>
        <authorList>
            <person name="Embree M."/>
            <person name="Liu J.K."/>
            <person name="Al-Bassam M.M."/>
            <person name="Zengler K."/>
        </authorList>
    </citation>
    <scope>NUCLEOTIDE SEQUENCE</scope>
</reference>
<comment type="catalytic activity">
    <reaction evidence="16">
        <text>[GlcNAc-(1-&gt;4)-Mur2Ac(oyl-L-Ala-gamma-D-Glu-L-Lys-D-Ala-D-Ala)](n)-di-trans,octa-cis-undecaprenyl diphosphate + beta-D-GlcNAc-(1-&gt;4)-Mur2Ac(oyl-L-Ala-gamma-D-Glu-L-Lys-D-Ala-D-Ala)-di-trans,octa-cis-undecaprenyl diphosphate = [GlcNAc-(1-&gt;4)-Mur2Ac(oyl-L-Ala-gamma-D-Glu-L-Lys-D-Ala-D-Ala)](n+1)-di-trans,octa-cis-undecaprenyl diphosphate + di-trans,octa-cis-undecaprenyl diphosphate + H(+)</text>
        <dbReference type="Rhea" id="RHEA:23708"/>
        <dbReference type="Rhea" id="RHEA-COMP:9602"/>
        <dbReference type="Rhea" id="RHEA-COMP:9603"/>
        <dbReference type="ChEBI" id="CHEBI:15378"/>
        <dbReference type="ChEBI" id="CHEBI:58405"/>
        <dbReference type="ChEBI" id="CHEBI:60033"/>
        <dbReference type="ChEBI" id="CHEBI:78435"/>
        <dbReference type="EC" id="2.4.99.28"/>
    </reaction>
</comment>
<evidence type="ECO:0000313" key="19">
    <source>
        <dbReference type="EMBL" id="KUG03991.1"/>
    </source>
</evidence>
<keyword evidence="14" id="KW-0961">Cell wall biogenesis/degradation</keyword>
<dbReference type="FunFam" id="1.10.3810.10:FF:000003">
    <property type="entry name" value="Penicillin-binding protein 1a"/>
    <property type="match status" value="1"/>
</dbReference>
<accession>A0A0W8E5P6</accession>
<dbReference type="EC" id="2.4.99.28" evidence="15"/>
<dbReference type="GO" id="GO:0008658">
    <property type="term" value="F:penicillin binding"/>
    <property type="evidence" value="ECO:0007669"/>
    <property type="project" value="InterPro"/>
</dbReference>
<name>A0A0W8E5P6_9ZZZZ</name>
<dbReference type="GO" id="GO:0008360">
    <property type="term" value="P:regulation of cell shape"/>
    <property type="evidence" value="ECO:0007669"/>
    <property type="project" value="UniProtKB-KW"/>
</dbReference>
<dbReference type="InterPro" id="IPR050396">
    <property type="entry name" value="Glycosyltr_51/Transpeptidase"/>
</dbReference>
<keyword evidence="4" id="KW-0645">Protease</keyword>
<evidence type="ECO:0000259" key="18">
    <source>
        <dbReference type="Pfam" id="PF00912"/>
    </source>
</evidence>
<dbReference type="PANTHER" id="PTHR32282">
    <property type="entry name" value="BINDING PROTEIN TRANSPEPTIDASE, PUTATIVE-RELATED"/>
    <property type="match status" value="1"/>
</dbReference>
<feature type="domain" description="Glycosyl transferase family 51" evidence="18">
    <location>
        <begin position="76"/>
        <end position="243"/>
    </location>
</feature>
<evidence type="ECO:0000256" key="12">
    <source>
        <dbReference type="ARBA" id="ARBA00023136"/>
    </source>
</evidence>
<evidence type="ECO:0000256" key="2">
    <source>
        <dbReference type="ARBA" id="ARBA00022475"/>
    </source>
</evidence>
<dbReference type="Gene3D" id="1.10.3810.10">
    <property type="entry name" value="Biosynthetic peptidoglycan transglycosylase-like"/>
    <property type="match status" value="1"/>
</dbReference>
<keyword evidence="11" id="KW-1133">Transmembrane helix</keyword>
<keyword evidence="7" id="KW-0812">Transmembrane</keyword>
<evidence type="ECO:0000256" key="5">
    <source>
        <dbReference type="ARBA" id="ARBA00022676"/>
    </source>
</evidence>
<evidence type="ECO:0000256" key="16">
    <source>
        <dbReference type="ARBA" id="ARBA00049902"/>
    </source>
</evidence>
<evidence type="ECO:0000256" key="13">
    <source>
        <dbReference type="ARBA" id="ARBA00023268"/>
    </source>
</evidence>
<sequence length="817" mass="90028">MNQTKNAKRKPKNWKLLMKNLVIILLLCSLAGVAGLVGVFAVVAKDLPEWDPDLLSGAKTTVVYDDQQEYVVGLHAGENRTEVGLDQVPQDFIDAFIATEDRGFYNHHGVNYRGIVRSLVSNISSGDLKGQGASTITQQLARNAFLNFEKKWERKLKEILLAFKIESAYSKDEILCMYLNLINFGSGAYGVQAAADTYFGKDVSELTLAECALLAGVPNAPSLNPYQNYEWSKNRQKVVLDNMVEAGFIDRATADEAYAAELSFHKSGLSETQYGYYIDAVIDEAIDILAAKEIYNDPEYAFYRTGLKIYTTMDPLIQRSAEEYFADSSHFLQQKNELGENVQAAMAVFDNQTGGIKAIMGGRTYDQKRGFNRATSAYRQPGSSIKPLTVYSPALEAGYMPFYALDDSPLSYKIGNGVWQPKNYDGTYRGVIPMRTAVKYSVNTYAIQMLDLIGIRYSFDYGRNLGLELLDTPGTNDLALAPLALGGLTRGVTPIQMAAAYGAIANGGTYVKPHFITRIVDEDGAELYRYQPESHRAMSEQTSWLMTNMLRTVVESGTGTSARVPGVVTAGKTGTSEEYMDSWFCGFTPAYSMAVWMGFDKDYTMRNYPPQYPSETAYGGNCPARAFSAVLTAAHQNYKPAPLAMPGGIVNVSVCSISGKLPGESCPADTIISEYCLKEDLPTEICDLHQLVSLCSESGKLAGPYCPHVEMRSVVIVADEKSSTPNKMPTETCDIHSQPTIPGLFAREVYICRDPRHEGKLYQANVPGSFETGGCPEEYLETITLQPGQTLPRCTLSDHQTTRKKAGDVIHEIIDRD</sequence>
<dbReference type="GO" id="GO:0005886">
    <property type="term" value="C:plasma membrane"/>
    <property type="evidence" value="ECO:0007669"/>
    <property type="project" value="UniProtKB-SubCell"/>
</dbReference>
<dbReference type="Pfam" id="PF00905">
    <property type="entry name" value="Transpeptidase"/>
    <property type="match status" value="1"/>
</dbReference>
<dbReference type="InterPro" id="IPR023346">
    <property type="entry name" value="Lysozyme-like_dom_sf"/>
</dbReference>
<dbReference type="EMBL" id="LNQE01001863">
    <property type="protein sequence ID" value="KUG03991.1"/>
    <property type="molecule type" value="Genomic_DNA"/>
</dbReference>
<gene>
    <name evidence="19" type="ORF">ASZ90_018608</name>
</gene>
<dbReference type="GO" id="GO:0006508">
    <property type="term" value="P:proteolysis"/>
    <property type="evidence" value="ECO:0007669"/>
    <property type="project" value="UniProtKB-KW"/>
</dbReference>
<dbReference type="SUPFAM" id="SSF53955">
    <property type="entry name" value="Lysozyme-like"/>
    <property type="match status" value="1"/>
</dbReference>
<dbReference type="GO" id="GO:0008955">
    <property type="term" value="F:peptidoglycan glycosyltransferase activity"/>
    <property type="evidence" value="ECO:0007669"/>
    <property type="project" value="UniProtKB-EC"/>
</dbReference>
<evidence type="ECO:0000256" key="9">
    <source>
        <dbReference type="ARBA" id="ARBA00022960"/>
    </source>
</evidence>
<keyword evidence="5 19" id="KW-0328">Glycosyltransferase</keyword>
<evidence type="ECO:0000256" key="3">
    <source>
        <dbReference type="ARBA" id="ARBA00022645"/>
    </source>
</evidence>
<evidence type="ECO:0000256" key="14">
    <source>
        <dbReference type="ARBA" id="ARBA00023316"/>
    </source>
</evidence>
<dbReference type="InterPro" id="IPR001264">
    <property type="entry name" value="Glyco_trans_51"/>
</dbReference>
<dbReference type="NCBIfam" id="TIGR02074">
    <property type="entry name" value="PBP_1a_fam"/>
    <property type="match status" value="1"/>
</dbReference>
<organism evidence="19">
    <name type="scientific">hydrocarbon metagenome</name>
    <dbReference type="NCBI Taxonomy" id="938273"/>
    <lineage>
        <taxon>unclassified sequences</taxon>
        <taxon>metagenomes</taxon>
        <taxon>ecological metagenomes</taxon>
    </lineage>
</organism>
<dbReference type="SUPFAM" id="SSF56601">
    <property type="entry name" value="beta-lactamase/transpeptidase-like"/>
    <property type="match status" value="1"/>
</dbReference>
<evidence type="ECO:0000256" key="10">
    <source>
        <dbReference type="ARBA" id="ARBA00022984"/>
    </source>
</evidence>
<keyword evidence="13" id="KW-0511">Multifunctional enzyme</keyword>
<evidence type="ECO:0000256" key="7">
    <source>
        <dbReference type="ARBA" id="ARBA00022692"/>
    </source>
</evidence>
<keyword evidence="8" id="KW-0378">Hydrolase</keyword>
<comment type="caution">
    <text evidence="19">The sequence shown here is derived from an EMBL/GenBank/DDBJ whole genome shotgun (WGS) entry which is preliminary data.</text>
</comment>
<evidence type="ECO:0000256" key="6">
    <source>
        <dbReference type="ARBA" id="ARBA00022679"/>
    </source>
</evidence>
<proteinExistence type="predicted"/>
<evidence type="ECO:0000256" key="4">
    <source>
        <dbReference type="ARBA" id="ARBA00022670"/>
    </source>
</evidence>
<evidence type="ECO:0000256" key="1">
    <source>
        <dbReference type="ARBA" id="ARBA00004236"/>
    </source>
</evidence>
<evidence type="ECO:0000256" key="15">
    <source>
        <dbReference type="ARBA" id="ARBA00044770"/>
    </source>
</evidence>
<dbReference type="PANTHER" id="PTHR32282:SF11">
    <property type="entry name" value="PENICILLIN-BINDING PROTEIN 1B"/>
    <property type="match status" value="1"/>
</dbReference>
<dbReference type="Pfam" id="PF00912">
    <property type="entry name" value="Transgly"/>
    <property type="match status" value="1"/>
</dbReference>
<keyword evidence="6 19" id="KW-0808">Transferase</keyword>
<dbReference type="InterPro" id="IPR012338">
    <property type="entry name" value="Beta-lactam/transpept-like"/>
</dbReference>
<keyword evidence="2" id="KW-1003">Cell membrane</keyword>
<feature type="domain" description="Penicillin-binding protein transpeptidase" evidence="17">
    <location>
        <begin position="346"/>
        <end position="596"/>
    </location>
</feature>
<keyword evidence="12" id="KW-0472">Membrane</keyword>
<dbReference type="GO" id="GO:0030288">
    <property type="term" value="C:outer membrane-bounded periplasmic space"/>
    <property type="evidence" value="ECO:0007669"/>
    <property type="project" value="TreeGrafter"/>
</dbReference>
<comment type="subcellular location">
    <subcellularLocation>
        <location evidence="1">Cell membrane</location>
    </subcellularLocation>
</comment>
<keyword evidence="9" id="KW-0133">Cell shape</keyword>
<evidence type="ECO:0000256" key="11">
    <source>
        <dbReference type="ARBA" id="ARBA00022989"/>
    </source>
</evidence>
<protein>
    <recommendedName>
        <fullName evidence="15">peptidoglycan glycosyltransferase</fullName>
        <ecNumber evidence="15">2.4.99.28</ecNumber>
    </recommendedName>
</protein>
<dbReference type="AlphaFoldDB" id="A0A0W8E5P6"/>
<dbReference type="GO" id="GO:0071555">
    <property type="term" value="P:cell wall organization"/>
    <property type="evidence" value="ECO:0007669"/>
    <property type="project" value="UniProtKB-KW"/>
</dbReference>
<keyword evidence="10" id="KW-0573">Peptidoglycan synthesis</keyword>
<dbReference type="InterPro" id="IPR001460">
    <property type="entry name" value="PCN-bd_Tpept"/>
</dbReference>
<dbReference type="GO" id="GO:0009252">
    <property type="term" value="P:peptidoglycan biosynthetic process"/>
    <property type="evidence" value="ECO:0007669"/>
    <property type="project" value="UniProtKB-KW"/>
</dbReference>